<reference evidence="2" key="1">
    <citation type="submission" date="2020-08" db="EMBL/GenBank/DDBJ databases">
        <title>Multicomponent nature underlies the extraordinary mechanical properties of spider dragline silk.</title>
        <authorList>
            <person name="Kono N."/>
            <person name="Nakamura H."/>
            <person name="Mori M."/>
            <person name="Yoshida Y."/>
            <person name="Ohtoshi R."/>
            <person name="Malay A.D."/>
            <person name="Moran D.A.P."/>
            <person name="Tomita M."/>
            <person name="Numata K."/>
            <person name="Arakawa K."/>
        </authorList>
    </citation>
    <scope>NUCLEOTIDE SEQUENCE</scope>
</reference>
<dbReference type="Proteomes" id="UP000886998">
    <property type="component" value="Unassembled WGS sequence"/>
</dbReference>
<sequence>MHAKGKCRRNFGTNWDFCWMLLASGPQIMAMLSENSSGAPVISSSITEIYGIMNRKLPLVMTTIACGHEIDAQKFQEFLLAPAKLYVTLYPWYCMLQSLHKVLIQEKLRNLKTS</sequence>
<gene>
    <name evidence="2" type="ORF">TNIN_360621</name>
</gene>
<keyword evidence="3" id="KW-1185">Reference proteome</keyword>
<keyword evidence="1" id="KW-0732">Signal</keyword>
<feature type="signal peptide" evidence="1">
    <location>
        <begin position="1"/>
        <end position="30"/>
    </location>
</feature>
<dbReference type="EMBL" id="BMAV01000797">
    <property type="protein sequence ID" value="GFY38334.1"/>
    <property type="molecule type" value="Genomic_DNA"/>
</dbReference>
<accession>A0A8X6WNG6</accession>
<evidence type="ECO:0000256" key="1">
    <source>
        <dbReference type="SAM" id="SignalP"/>
    </source>
</evidence>
<dbReference type="OrthoDB" id="8193306at2759"/>
<name>A0A8X6WNG6_9ARAC</name>
<organism evidence="2 3">
    <name type="scientific">Trichonephila inaurata madagascariensis</name>
    <dbReference type="NCBI Taxonomy" id="2747483"/>
    <lineage>
        <taxon>Eukaryota</taxon>
        <taxon>Metazoa</taxon>
        <taxon>Ecdysozoa</taxon>
        <taxon>Arthropoda</taxon>
        <taxon>Chelicerata</taxon>
        <taxon>Arachnida</taxon>
        <taxon>Araneae</taxon>
        <taxon>Araneomorphae</taxon>
        <taxon>Entelegynae</taxon>
        <taxon>Araneoidea</taxon>
        <taxon>Nephilidae</taxon>
        <taxon>Trichonephila</taxon>
        <taxon>Trichonephila inaurata</taxon>
    </lineage>
</organism>
<evidence type="ECO:0000313" key="2">
    <source>
        <dbReference type="EMBL" id="GFY38334.1"/>
    </source>
</evidence>
<dbReference type="AlphaFoldDB" id="A0A8X6WNG6"/>
<comment type="caution">
    <text evidence="2">The sequence shown here is derived from an EMBL/GenBank/DDBJ whole genome shotgun (WGS) entry which is preliminary data.</text>
</comment>
<feature type="chain" id="PRO_5036451837" evidence="1">
    <location>
        <begin position="31"/>
        <end position="114"/>
    </location>
</feature>
<proteinExistence type="predicted"/>
<evidence type="ECO:0000313" key="3">
    <source>
        <dbReference type="Proteomes" id="UP000886998"/>
    </source>
</evidence>
<protein>
    <submittedName>
        <fullName evidence="2">Uncharacterized protein</fullName>
    </submittedName>
</protein>